<sequence length="118" mass="12755">MDKIAFESKAEPVVRDPSLKKGSVSDEEHEVFKANVDGVDFRTVTWQQAIIIFIKTQIAIGVLGIPSSMNALGAVGGGLCVVDTTIIAGNFRNRHPECRTIVDMAGIIWGPIGREFGK</sequence>
<protein>
    <submittedName>
        <fullName evidence="1">Uncharacterized protein</fullName>
    </submittedName>
</protein>
<gene>
    <name evidence="1" type="ORF">G7Y89_g2197</name>
</gene>
<dbReference type="Proteomes" id="UP000566819">
    <property type="component" value="Unassembled WGS sequence"/>
</dbReference>
<name>A0A8H4RVN1_9HELO</name>
<evidence type="ECO:0000313" key="2">
    <source>
        <dbReference type="Proteomes" id="UP000566819"/>
    </source>
</evidence>
<organism evidence="1 2">
    <name type="scientific">Cudoniella acicularis</name>
    <dbReference type="NCBI Taxonomy" id="354080"/>
    <lineage>
        <taxon>Eukaryota</taxon>
        <taxon>Fungi</taxon>
        <taxon>Dikarya</taxon>
        <taxon>Ascomycota</taxon>
        <taxon>Pezizomycotina</taxon>
        <taxon>Leotiomycetes</taxon>
        <taxon>Helotiales</taxon>
        <taxon>Tricladiaceae</taxon>
        <taxon>Cudoniella</taxon>
    </lineage>
</organism>
<reference evidence="1 2" key="1">
    <citation type="submission" date="2020-03" db="EMBL/GenBank/DDBJ databases">
        <title>Draft Genome Sequence of Cudoniella acicularis.</title>
        <authorList>
            <person name="Buettner E."/>
            <person name="Kellner H."/>
        </authorList>
    </citation>
    <scope>NUCLEOTIDE SEQUENCE [LARGE SCALE GENOMIC DNA]</scope>
    <source>
        <strain evidence="1 2">DSM 108380</strain>
    </source>
</reference>
<dbReference type="OrthoDB" id="40134at2759"/>
<evidence type="ECO:0000313" key="1">
    <source>
        <dbReference type="EMBL" id="KAF4635905.1"/>
    </source>
</evidence>
<proteinExistence type="predicted"/>
<dbReference type="AlphaFoldDB" id="A0A8H4RVN1"/>
<keyword evidence="2" id="KW-1185">Reference proteome</keyword>
<accession>A0A8H4RVN1</accession>
<comment type="caution">
    <text evidence="1">The sequence shown here is derived from an EMBL/GenBank/DDBJ whole genome shotgun (WGS) entry which is preliminary data.</text>
</comment>
<dbReference type="EMBL" id="JAAMPI010000093">
    <property type="protein sequence ID" value="KAF4635905.1"/>
    <property type="molecule type" value="Genomic_DNA"/>
</dbReference>